<dbReference type="InterPro" id="IPR027417">
    <property type="entry name" value="P-loop_NTPase"/>
</dbReference>
<feature type="domain" description="HTH luxR-type" evidence="1">
    <location>
        <begin position="1"/>
        <end position="69"/>
    </location>
</feature>
<dbReference type="InterPro" id="IPR003593">
    <property type="entry name" value="AAA+_ATPase"/>
</dbReference>
<protein>
    <submittedName>
        <fullName evidence="2">SARP family transcriptional regulator</fullName>
    </submittedName>
</protein>
<dbReference type="PRINTS" id="PR00038">
    <property type="entry name" value="HTHLUXR"/>
</dbReference>
<dbReference type="PROSITE" id="PS50043">
    <property type="entry name" value="HTH_LUXR_2"/>
    <property type="match status" value="1"/>
</dbReference>
<reference evidence="2" key="1">
    <citation type="journal article" date="2014" name="Int. J. Syst. Evol. Microbiol.">
        <title>Complete genome sequence of Corynebacterium casei LMG S-19264T (=DSM 44701T), isolated from a smear-ripened cheese.</title>
        <authorList>
            <consortium name="US DOE Joint Genome Institute (JGI-PGF)"/>
            <person name="Walter F."/>
            <person name="Albersmeier A."/>
            <person name="Kalinowski J."/>
            <person name="Ruckert C."/>
        </authorList>
    </citation>
    <scope>NUCLEOTIDE SEQUENCE</scope>
    <source>
        <strain evidence="2">CGMCC 4.7368</strain>
    </source>
</reference>
<dbReference type="SMART" id="SM00382">
    <property type="entry name" value="AAA"/>
    <property type="match status" value="1"/>
</dbReference>
<dbReference type="GO" id="GO:0003677">
    <property type="term" value="F:DNA binding"/>
    <property type="evidence" value="ECO:0007669"/>
    <property type="project" value="InterPro"/>
</dbReference>
<dbReference type="InterPro" id="IPR036388">
    <property type="entry name" value="WH-like_DNA-bd_sf"/>
</dbReference>
<keyword evidence="3" id="KW-1185">Reference proteome</keyword>
<dbReference type="SMART" id="SM00421">
    <property type="entry name" value="HTH_LUXR"/>
    <property type="match status" value="1"/>
</dbReference>
<dbReference type="Pfam" id="PF13401">
    <property type="entry name" value="AAA_22"/>
    <property type="match status" value="1"/>
</dbReference>
<dbReference type="PANTHER" id="PTHR47691">
    <property type="entry name" value="REGULATOR-RELATED"/>
    <property type="match status" value="1"/>
</dbReference>
<dbReference type="Gene3D" id="3.40.50.300">
    <property type="entry name" value="P-loop containing nucleotide triphosphate hydrolases"/>
    <property type="match status" value="1"/>
</dbReference>
<gene>
    <name evidence="2" type="ORF">GCM10012289_27550</name>
</gene>
<dbReference type="RefSeq" id="WP_189124452.1">
    <property type="nucleotide sequence ID" value="NZ_BMNH01000006.1"/>
</dbReference>
<dbReference type="InterPro" id="IPR016032">
    <property type="entry name" value="Sig_transdc_resp-reg_C-effctor"/>
</dbReference>
<dbReference type="PANTHER" id="PTHR47691:SF3">
    <property type="entry name" value="HTH-TYPE TRANSCRIPTIONAL REGULATOR RV0890C-RELATED"/>
    <property type="match status" value="1"/>
</dbReference>
<dbReference type="Proteomes" id="UP000646523">
    <property type="component" value="Unassembled WGS sequence"/>
</dbReference>
<dbReference type="EMBL" id="BMNH01000006">
    <property type="protein sequence ID" value="GGO68541.1"/>
    <property type="molecule type" value="Genomic_DNA"/>
</dbReference>
<sequence>MDADPLRAAGVTPRELQIFWLVGDRLHNREIADSLQVSERTVESHVSSLLRKLGGSSRLALVDTAVRLRARREPGTVLPRPLSSFVGRDQETGDLVRLLGTHRLLTLTGPAGTGKTRLALRLALRLAQSVSTLPPAVLVDLASVPPGDDVERAFADALGVSGDERRLRSLIREALAEGRHWLLVDNCEHVTGTAAALLADLLATTERLHVLATGHGPLGVAGEVVYEVAPLPVPEETDDPAVVLGAAAGRLFADRASAVSPGFEVTPGNARHVAMVCRRLDGLPLAIELAAARIRFFSPAELLGRLDDRFALLTDGAQGRHRTLEEALQWSHDLLGDGERTLFERCSVFPGEFDYDTAAQVLAYPPLGSADLVGLFPRLLDRSLISRRRRDETTEYRLLDSVRQFAHRRLVSRGGAETAREQHARHHLRHGVSLLPDLRGRDQASAMRWFDRHWGDLRTAMRWALDRPDTVPAWEFLAGVGTGWEILGARGELFGWIDRLLERPLPAGSLGVRAAVTCSVLLAYQDTGRALTFAEQAYERAGDGAGPDQALALLALGWVKMYGEDRAAAAGHLEHAAARFEALGDDWHRALTMSALGHAGSGTATALARTAEAADLFGRLRDHVKRANCLSQLAVRAIEEHTRLDDAATWLAEAGRLARLSGNDHERLHAEVFRAHLDQQRGDHASAATSYAALLGQFRRIGDRRCTARCLLGLGRAATEGGEHDLARRRLTEGLELALGVGDLRATMTGLCLLAECERATGRFERAAVLLGAAERLDPELRARLFPGDAPHAALRDRLGAADLEAALAAGGRTPLPDLLSP</sequence>
<dbReference type="AlphaFoldDB" id="A0A917YWD3"/>
<comment type="caution">
    <text evidence="2">The sequence shown here is derived from an EMBL/GenBank/DDBJ whole genome shotgun (WGS) entry which is preliminary data.</text>
</comment>
<reference evidence="2" key="2">
    <citation type="submission" date="2020-09" db="EMBL/GenBank/DDBJ databases">
        <authorList>
            <person name="Sun Q."/>
            <person name="Zhou Y."/>
        </authorList>
    </citation>
    <scope>NUCLEOTIDE SEQUENCE</scope>
    <source>
        <strain evidence="2">CGMCC 4.7368</strain>
    </source>
</reference>
<dbReference type="Pfam" id="PF00196">
    <property type="entry name" value="GerE"/>
    <property type="match status" value="1"/>
</dbReference>
<dbReference type="InterPro" id="IPR049945">
    <property type="entry name" value="AAA_22"/>
</dbReference>
<organism evidence="2 3">
    <name type="scientific">Nonomuraea cavernae</name>
    <dbReference type="NCBI Taxonomy" id="2045107"/>
    <lineage>
        <taxon>Bacteria</taxon>
        <taxon>Bacillati</taxon>
        <taxon>Actinomycetota</taxon>
        <taxon>Actinomycetes</taxon>
        <taxon>Streptosporangiales</taxon>
        <taxon>Streptosporangiaceae</taxon>
        <taxon>Nonomuraea</taxon>
    </lineage>
</organism>
<dbReference type="SUPFAM" id="SSF52540">
    <property type="entry name" value="P-loop containing nucleoside triphosphate hydrolases"/>
    <property type="match status" value="1"/>
</dbReference>
<dbReference type="CDD" id="cd06170">
    <property type="entry name" value="LuxR_C_like"/>
    <property type="match status" value="1"/>
</dbReference>
<dbReference type="SUPFAM" id="SSF46894">
    <property type="entry name" value="C-terminal effector domain of the bipartite response regulators"/>
    <property type="match status" value="1"/>
</dbReference>
<evidence type="ECO:0000313" key="3">
    <source>
        <dbReference type="Proteomes" id="UP000646523"/>
    </source>
</evidence>
<accession>A0A917YWD3</accession>
<dbReference type="InterPro" id="IPR011990">
    <property type="entry name" value="TPR-like_helical_dom_sf"/>
</dbReference>
<dbReference type="SUPFAM" id="SSF48452">
    <property type="entry name" value="TPR-like"/>
    <property type="match status" value="1"/>
</dbReference>
<dbReference type="InterPro" id="IPR000792">
    <property type="entry name" value="Tscrpt_reg_LuxR_C"/>
</dbReference>
<dbReference type="GO" id="GO:0016887">
    <property type="term" value="F:ATP hydrolysis activity"/>
    <property type="evidence" value="ECO:0007669"/>
    <property type="project" value="InterPro"/>
</dbReference>
<dbReference type="Gene3D" id="1.25.40.10">
    <property type="entry name" value="Tetratricopeptide repeat domain"/>
    <property type="match status" value="1"/>
</dbReference>
<proteinExistence type="predicted"/>
<dbReference type="GO" id="GO:0006355">
    <property type="term" value="P:regulation of DNA-templated transcription"/>
    <property type="evidence" value="ECO:0007669"/>
    <property type="project" value="InterPro"/>
</dbReference>
<evidence type="ECO:0000259" key="1">
    <source>
        <dbReference type="PROSITE" id="PS50043"/>
    </source>
</evidence>
<evidence type="ECO:0000313" key="2">
    <source>
        <dbReference type="EMBL" id="GGO68541.1"/>
    </source>
</evidence>
<dbReference type="Gene3D" id="1.10.10.10">
    <property type="entry name" value="Winged helix-like DNA-binding domain superfamily/Winged helix DNA-binding domain"/>
    <property type="match status" value="1"/>
</dbReference>
<name>A0A917YWD3_9ACTN</name>